<evidence type="ECO:0000256" key="1">
    <source>
        <dbReference type="SAM" id="MobiDB-lite"/>
    </source>
</evidence>
<gene>
    <name evidence="3" type="ORF">HMPREF1476_01348</name>
</gene>
<name>S3BYD1_9BURK</name>
<dbReference type="RefSeq" id="WP_016474574.1">
    <property type="nucleotide sequence ID" value="NZ_KE150480.1"/>
</dbReference>
<keyword evidence="2" id="KW-1133">Transmembrane helix</keyword>
<keyword evidence="2" id="KW-0812">Transmembrane</keyword>
<comment type="caution">
    <text evidence="3">The sequence shown here is derived from an EMBL/GenBank/DDBJ whole genome shotgun (WGS) entry which is preliminary data.</text>
</comment>
<evidence type="ECO:0000313" key="4">
    <source>
        <dbReference type="Proteomes" id="UP000014400"/>
    </source>
</evidence>
<sequence>MTVGIFRSRIFTAGRAFLRDGRGVSAVETAFAFPVILAAFFIIVEFANMALTIQVGESAVSSALLRFRDAGELGASAENDIRQGIAAYSFGYLKPSNVSRVTVEAYESLDALGNPGGTNGAGQDDEEGTAEADSSYPAWKVVVVISKDFITPLPRLILTNRKDFTYRYERVIAYYPRIEESEGT</sequence>
<proteinExistence type="predicted"/>
<protein>
    <recommendedName>
        <fullName evidence="5">TadE-like protein</fullName>
    </recommendedName>
</protein>
<evidence type="ECO:0000313" key="3">
    <source>
        <dbReference type="EMBL" id="EPD99077.1"/>
    </source>
</evidence>
<dbReference type="eggNOG" id="COG4961">
    <property type="taxonomic scope" value="Bacteria"/>
</dbReference>
<dbReference type="PATRIC" id="fig|1203554.3.peg.1410"/>
<dbReference type="EMBL" id="ATCF01000018">
    <property type="protein sequence ID" value="EPD99077.1"/>
    <property type="molecule type" value="Genomic_DNA"/>
</dbReference>
<accession>S3BYD1</accession>
<evidence type="ECO:0008006" key="5">
    <source>
        <dbReference type="Google" id="ProtNLM"/>
    </source>
</evidence>
<reference evidence="3 4" key="1">
    <citation type="submission" date="2013-04" db="EMBL/GenBank/DDBJ databases">
        <title>The Genome Sequence of Sutterella wadsworthensis HGA0223.</title>
        <authorList>
            <consortium name="The Broad Institute Genomics Platform"/>
            <person name="Earl A."/>
            <person name="Ward D."/>
            <person name="Feldgarden M."/>
            <person name="Gevers D."/>
            <person name="Schmidt T.M."/>
            <person name="Dover J."/>
            <person name="Dai D."/>
            <person name="Walker B."/>
            <person name="Young S."/>
            <person name="Zeng Q."/>
            <person name="Gargeya S."/>
            <person name="Fitzgerald M."/>
            <person name="Haas B."/>
            <person name="Abouelleil A."/>
            <person name="Allen A.W."/>
            <person name="Alvarado L."/>
            <person name="Arachchi H.M."/>
            <person name="Berlin A.M."/>
            <person name="Chapman S.B."/>
            <person name="Gainer-Dewar J."/>
            <person name="Goldberg J."/>
            <person name="Griggs A."/>
            <person name="Gujja S."/>
            <person name="Hansen M."/>
            <person name="Howarth C."/>
            <person name="Imamovic A."/>
            <person name="Ireland A."/>
            <person name="Larimer J."/>
            <person name="McCowan C."/>
            <person name="Murphy C."/>
            <person name="Pearson M."/>
            <person name="Poon T.W."/>
            <person name="Priest M."/>
            <person name="Roberts A."/>
            <person name="Saif S."/>
            <person name="Shea T."/>
            <person name="Sisk P."/>
            <person name="Sykes S."/>
            <person name="Wortman J."/>
            <person name="Nusbaum C."/>
            <person name="Birren B."/>
        </authorList>
    </citation>
    <scope>NUCLEOTIDE SEQUENCE [LARGE SCALE GENOMIC DNA]</scope>
    <source>
        <strain evidence="3 4">HGA0223</strain>
    </source>
</reference>
<keyword evidence="4" id="KW-1185">Reference proteome</keyword>
<feature type="transmembrane region" description="Helical" evidence="2">
    <location>
        <begin position="31"/>
        <end position="51"/>
    </location>
</feature>
<dbReference type="Proteomes" id="UP000014400">
    <property type="component" value="Unassembled WGS sequence"/>
</dbReference>
<dbReference type="STRING" id="1203554.HMPREF1476_01348"/>
<keyword evidence="2" id="KW-0472">Membrane</keyword>
<feature type="region of interest" description="Disordered" evidence="1">
    <location>
        <begin position="114"/>
        <end position="133"/>
    </location>
</feature>
<evidence type="ECO:0000256" key="2">
    <source>
        <dbReference type="SAM" id="Phobius"/>
    </source>
</evidence>
<dbReference type="HOGENOM" id="CLU_1467496_0_0_4"/>
<organism evidence="3 4">
    <name type="scientific">Sutterella wadsworthensis HGA0223</name>
    <dbReference type="NCBI Taxonomy" id="1203554"/>
    <lineage>
        <taxon>Bacteria</taxon>
        <taxon>Pseudomonadati</taxon>
        <taxon>Pseudomonadota</taxon>
        <taxon>Betaproteobacteria</taxon>
        <taxon>Burkholderiales</taxon>
        <taxon>Sutterellaceae</taxon>
        <taxon>Sutterella</taxon>
    </lineage>
</organism>
<dbReference type="AlphaFoldDB" id="S3BYD1"/>